<accession>A0A1Y1IEN7</accession>
<feature type="region of interest" description="Disordered" evidence="1">
    <location>
        <begin position="101"/>
        <end position="133"/>
    </location>
</feature>
<keyword evidence="4" id="KW-1185">Reference proteome</keyword>
<dbReference type="PANTHER" id="PTHR46450:SF24">
    <property type="entry name" value="HISTONE-LYSINE N-METHYLTRANSFERASE SUVR4"/>
    <property type="match status" value="1"/>
</dbReference>
<reference evidence="3 4" key="1">
    <citation type="journal article" date="2014" name="Nat. Commun.">
        <title>Klebsormidium flaccidum genome reveals primary factors for plant terrestrial adaptation.</title>
        <authorList>
            <person name="Hori K."/>
            <person name="Maruyama F."/>
            <person name="Fujisawa T."/>
            <person name="Togashi T."/>
            <person name="Yamamoto N."/>
            <person name="Seo M."/>
            <person name="Sato S."/>
            <person name="Yamada T."/>
            <person name="Mori H."/>
            <person name="Tajima N."/>
            <person name="Moriyama T."/>
            <person name="Ikeuchi M."/>
            <person name="Watanabe M."/>
            <person name="Wada H."/>
            <person name="Kobayashi K."/>
            <person name="Saito M."/>
            <person name="Masuda T."/>
            <person name="Sasaki-Sekimoto Y."/>
            <person name="Mashiguchi K."/>
            <person name="Awai K."/>
            <person name="Shimojima M."/>
            <person name="Masuda S."/>
            <person name="Iwai M."/>
            <person name="Nobusawa T."/>
            <person name="Narise T."/>
            <person name="Kondo S."/>
            <person name="Saito H."/>
            <person name="Sato R."/>
            <person name="Murakawa M."/>
            <person name="Ihara Y."/>
            <person name="Oshima-Yamada Y."/>
            <person name="Ohtaka K."/>
            <person name="Satoh M."/>
            <person name="Sonobe K."/>
            <person name="Ishii M."/>
            <person name="Ohtani R."/>
            <person name="Kanamori-Sato M."/>
            <person name="Honoki R."/>
            <person name="Miyazaki D."/>
            <person name="Mochizuki H."/>
            <person name="Umetsu J."/>
            <person name="Higashi K."/>
            <person name="Shibata D."/>
            <person name="Kamiya Y."/>
            <person name="Sato N."/>
            <person name="Nakamura Y."/>
            <person name="Tabata S."/>
            <person name="Ida S."/>
            <person name="Kurokawa K."/>
            <person name="Ohta H."/>
        </authorList>
    </citation>
    <scope>NUCLEOTIDE SEQUENCE [LARGE SCALE GENOMIC DNA]</scope>
    <source>
        <strain evidence="3 4">NIES-2285</strain>
    </source>
</reference>
<dbReference type="GO" id="GO:0042054">
    <property type="term" value="F:histone methyltransferase activity"/>
    <property type="evidence" value="ECO:0007669"/>
    <property type="project" value="InterPro"/>
</dbReference>
<protein>
    <recommendedName>
        <fullName evidence="2">Pre-SET domain-containing protein</fullName>
    </recommendedName>
</protein>
<dbReference type="Proteomes" id="UP000054558">
    <property type="component" value="Unassembled WGS sequence"/>
</dbReference>
<dbReference type="SUPFAM" id="SSF82199">
    <property type="entry name" value="SET domain"/>
    <property type="match status" value="1"/>
</dbReference>
<gene>
    <name evidence="3" type="ORF">KFL_003600100</name>
</gene>
<dbReference type="Gene3D" id="2.170.270.10">
    <property type="entry name" value="SET domain"/>
    <property type="match status" value="1"/>
</dbReference>
<evidence type="ECO:0000313" key="4">
    <source>
        <dbReference type="Proteomes" id="UP000054558"/>
    </source>
</evidence>
<dbReference type="GO" id="GO:0008270">
    <property type="term" value="F:zinc ion binding"/>
    <property type="evidence" value="ECO:0007669"/>
    <property type="project" value="InterPro"/>
</dbReference>
<feature type="compositionally biased region" description="Polar residues" evidence="1">
    <location>
        <begin position="120"/>
        <end position="129"/>
    </location>
</feature>
<name>A0A1Y1IEN7_KLENI</name>
<proteinExistence type="predicted"/>
<feature type="domain" description="Pre-SET" evidence="2">
    <location>
        <begin position="201"/>
        <end position="286"/>
    </location>
</feature>
<evidence type="ECO:0000256" key="1">
    <source>
        <dbReference type="SAM" id="MobiDB-lite"/>
    </source>
</evidence>
<dbReference type="PANTHER" id="PTHR46450">
    <property type="entry name" value="INACTIVE HISTONE-LYSINE N-METHYLTRANSFERASE SUVR1-RELATED"/>
    <property type="match status" value="1"/>
</dbReference>
<evidence type="ECO:0000259" key="2">
    <source>
        <dbReference type="Pfam" id="PF05033"/>
    </source>
</evidence>
<sequence>MTQRGESGVSREQLKEVDDVAQVLSEVFDVTPEYVRGAFTCVWQNYGFQQEAWAAIKEDDWADITTYIVDDLRAANPNDDVSISAVPGAAVDHPQEDSYWFLPRSEQGDGGSAASDPRAKTSNIPSQLSDGEAHSEDYAQCLSGIPAVSKARDPPPGLDENGKNPVAQSGPQHREGLTLAALAIQPVRGNREERVVSPDISRGRERVPISCVNAYTEDNLPKGFRYMTGSVPFDRARKYAPGCLSRLVDQDQCRCKGDCVGRKFECWCTNITRGSYAYNREGQLSQQFLRQELDRMKDIGN</sequence>
<evidence type="ECO:0000313" key="3">
    <source>
        <dbReference type="EMBL" id="GAQ87551.1"/>
    </source>
</evidence>
<dbReference type="STRING" id="105231.A0A1Y1IEN7"/>
<dbReference type="AlphaFoldDB" id="A0A1Y1IEN7"/>
<feature type="region of interest" description="Disordered" evidence="1">
    <location>
        <begin position="147"/>
        <end position="172"/>
    </location>
</feature>
<organism evidence="3 4">
    <name type="scientific">Klebsormidium nitens</name>
    <name type="common">Green alga</name>
    <name type="synonym">Ulothrix nitens</name>
    <dbReference type="NCBI Taxonomy" id="105231"/>
    <lineage>
        <taxon>Eukaryota</taxon>
        <taxon>Viridiplantae</taxon>
        <taxon>Streptophyta</taxon>
        <taxon>Klebsormidiophyceae</taxon>
        <taxon>Klebsormidiales</taxon>
        <taxon>Klebsormidiaceae</taxon>
        <taxon>Klebsormidium</taxon>
    </lineage>
</organism>
<dbReference type="OrthoDB" id="616263at2759"/>
<dbReference type="Pfam" id="PF05033">
    <property type="entry name" value="Pre-SET"/>
    <property type="match status" value="1"/>
</dbReference>
<dbReference type="EMBL" id="DF237309">
    <property type="protein sequence ID" value="GAQ87551.1"/>
    <property type="molecule type" value="Genomic_DNA"/>
</dbReference>
<dbReference type="GO" id="GO:0005634">
    <property type="term" value="C:nucleus"/>
    <property type="evidence" value="ECO:0007669"/>
    <property type="project" value="InterPro"/>
</dbReference>
<dbReference type="InterPro" id="IPR046341">
    <property type="entry name" value="SET_dom_sf"/>
</dbReference>
<dbReference type="InterPro" id="IPR007728">
    <property type="entry name" value="Pre-SET_dom"/>
</dbReference>